<dbReference type="InterPro" id="IPR021488">
    <property type="entry name" value="DUF3142"/>
</dbReference>
<name>A0A2K8QSC2_9GAMM</name>
<dbReference type="RefSeq" id="WP_038917465.1">
    <property type="nucleotide sequence ID" value="NZ_BMJF01000007.1"/>
</dbReference>
<organism evidence="2 3">
    <name type="scientific">Dickeya fangzhongdai</name>
    <dbReference type="NCBI Taxonomy" id="1778540"/>
    <lineage>
        <taxon>Bacteria</taxon>
        <taxon>Pseudomonadati</taxon>
        <taxon>Pseudomonadota</taxon>
        <taxon>Gammaproteobacteria</taxon>
        <taxon>Enterobacterales</taxon>
        <taxon>Pectobacteriaceae</taxon>
        <taxon>Dickeya</taxon>
    </lineage>
</organism>
<dbReference type="EMBL" id="CP025003">
    <property type="protein sequence ID" value="ATZ96302.1"/>
    <property type="molecule type" value="Genomic_DNA"/>
</dbReference>
<dbReference type="GeneID" id="66566882"/>
<evidence type="ECO:0000313" key="3">
    <source>
        <dbReference type="Proteomes" id="UP000231901"/>
    </source>
</evidence>
<accession>A0A2K8QSC2</accession>
<protein>
    <submittedName>
        <fullName evidence="2">DUF3142 domain-containing protein</fullName>
    </submittedName>
</protein>
<dbReference type="Proteomes" id="UP000231901">
    <property type="component" value="Chromosome"/>
</dbReference>
<keyword evidence="3" id="KW-1185">Reference proteome</keyword>
<gene>
    <name evidence="2" type="ORF">CVE23_21420</name>
</gene>
<feature type="chain" id="PRO_5014920669" evidence="1">
    <location>
        <begin position="30"/>
        <end position="257"/>
    </location>
</feature>
<dbReference type="SUPFAM" id="SSF51445">
    <property type="entry name" value="(Trans)glycosidases"/>
    <property type="match status" value="1"/>
</dbReference>
<evidence type="ECO:0000256" key="1">
    <source>
        <dbReference type="SAM" id="SignalP"/>
    </source>
</evidence>
<dbReference type="InterPro" id="IPR017853">
    <property type="entry name" value="GH"/>
</dbReference>
<feature type="signal peptide" evidence="1">
    <location>
        <begin position="1"/>
        <end position="29"/>
    </location>
</feature>
<sequence length="257" mass="29303">MGATAQILLVVRCTVVLASLLCLSSTAYSATVNAARYHAFWLWAAVQPQPVLSQADTLYLHQGEIARRNGKTVFLRQGIPVSALPVRHLWLSFRVSELRLGAPELRRLLQLRQRWAAAGNRVDGIQIDFDAQSYHLSHYVAFLQTLRQQLPPDCRLSVTGLLDWAKTGDVRQLNRLNGVVDELVVQTYQGRRTVENYAAYLPTLMNLKLPFRLGLVQHGKWDEQWQRRLLASPFYRGEVVFLLNPIPARRSPILQQR</sequence>
<reference evidence="3" key="1">
    <citation type="journal article" date="2018" name="Genome Announc.">
        <title>Complete genome sequence of a Dickeya fangzhongdai type strain causing bleeding canker of pear tree trunks.</title>
        <authorList>
            <person name="Zhao Y."/>
            <person name="Tian Y."/>
            <person name="Li X."/>
            <person name="Hu B."/>
        </authorList>
    </citation>
    <scope>NUCLEOTIDE SEQUENCE [LARGE SCALE GENOMIC DNA]</scope>
    <source>
        <strain evidence="3">DSM 101947</strain>
    </source>
</reference>
<dbReference type="AlphaFoldDB" id="A0A2K8QSC2"/>
<evidence type="ECO:0000313" key="2">
    <source>
        <dbReference type="EMBL" id="ATZ96302.1"/>
    </source>
</evidence>
<dbReference type="KEGG" id="dfn:CVE23_21420"/>
<keyword evidence="1" id="KW-0732">Signal</keyword>
<dbReference type="Pfam" id="PF11340">
    <property type="entry name" value="DUF3142"/>
    <property type="match status" value="1"/>
</dbReference>
<dbReference type="OrthoDB" id="6987031at2"/>
<proteinExistence type="predicted"/>